<feature type="domain" description="Glycosyltransferase subfamily 4-like N-terminal" evidence="3">
    <location>
        <begin position="69"/>
        <end position="170"/>
    </location>
</feature>
<evidence type="ECO:0000259" key="3">
    <source>
        <dbReference type="Pfam" id="PF13439"/>
    </source>
</evidence>
<dbReference type="CDD" id="cd03809">
    <property type="entry name" value="GT4_MtfB-like"/>
    <property type="match status" value="1"/>
</dbReference>
<dbReference type="Proteomes" id="UP000250223">
    <property type="component" value="Unassembled WGS sequence"/>
</dbReference>
<dbReference type="RefSeq" id="WP_111921448.1">
    <property type="nucleotide sequence ID" value="NZ_UAWC01000007.1"/>
</dbReference>
<dbReference type="SUPFAM" id="SSF53756">
    <property type="entry name" value="UDP-Glycosyltransferase/glycogen phosphorylase"/>
    <property type="match status" value="1"/>
</dbReference>
<dbReference type="PANTHER" id="PTHR46401:SF2">
    <property type="entry name" value="GLYCOSYLTRANSFERASE WBBK-RELATED"/>
    <property type="match status" value="1"/>
</dbReference>
<dbReference type="Pfam" id="PF13439">
    <property type="entry name" value="Glyco_transf_4"/>
    <property type="match status" value="1"/>
</dbReference>
<dbReference type="GO" id="GO:0102710">
    <property type="term" value="F:D-inositol-3-phosphate glycosyltransferase activity"/>
    <property type="evidence" value="ECO:0007669"/>
    <property type="project" value="UniProtKB-EC"/>
</dbReference>
<protein>
    <submittedName>
        <fullName evidence="4">Mannosyltransferase</fullName>
        <ecNumber evidence="4">2.4.1.-</ecNumber>
        <ecNumber evidence="4">2.4.1.250</ecNumber>
    </submittedName>
</protein>
<dbReference type="EC" id="2.4.1.-" evidence="4"/>
<dbReference type="Pfam" id="PF00534">
    <property type="entry name" value="Glycos_transf_1"/>
    <property type="match status" value="1"/>
</dbReference>
<dbReference type="InterPro" id="IPR028098">
    <property type="entry name" value="Glyco_trans_4-like_N"/>
</dbReference>
<reference evidence="4 5" key="1">
    <citation type="submission" date="2018-06" db="EMBL/GenBank/DDBJ databases">
        <authorList>
            <consortium name="Pathogen Informatics"/>
            <person name="Doyle S."/>
        </authorList>
    </citation>
    <scope>NUCLEOTIDE SEQUENCE [LARGE SCALE GENOMIC DNA]</scope>
    <source>
        <strain evidence="4 5">NCTC13028</strain>
    </source>
</reference>
<name>A0A2X2Y759_CLOCO</name>
<dbReference type="EC" id="2.4.1.250" evidence="4"/>
<evidence type="ECO:0000313" key="5">
    <source>
        <dbReference type="Proteomes" id="UP000250223"/>
    </source>
</evidence>
<keyword evidence="4" id="KW-0328">Glycosyltransferase</keyword>
<dbReference type="FunFam" id="3.40.50.2000:FF:000119">
    <property type="entry name" value="Glycosyl transferase group 1"/>
    <property type="match status" value="1"/>
</dbReference>
<dbReference type="InterPro" id="IPR001296">
    <property type="entry name" value="Glyco_trans_1"/>
</dbReference>
<dbReference type="PANTHER" id="PTHR46401">
    <property type="entry name" value="GLYCOSYLTRANSFERASE WBBK-RELATED"/>
    <property type="match status" value="1"/>
</dbReference>
<keyword evidence="1 4" id="KW-0808">Transferase</keyword>
<accession>A0A2X2Y759</accession>
<feature type="domain" description="Glycosyl transferase family 1" evidence="2">
    <location>
        <begin position="192"/>
        <end position="348"/>
    </location>
</feature>
<evidence type="ECO:0000313" key="4">
    <source>
        <dbReference type="EMBL" id="SQB34360.1"/>
    </source>
</evidence>
<evidence type="ECO:0000256" key="1">
    <source>
        <dbReference type="ARBA" id="ARBA00022679"/>
    </source>
</evidence>
<evidence type="ECO:0000259" key="2">
    <source>
        <dbReference type="Pfam" id="PF00534"/>
    </source>
</evidence>
<dbReference type="EMBL" id="UAWC01000007">
    <property type="protein sequence ID" value="SQB34360.1"/>
    <property type="molecule type" value="Genomic_DNA"/>
</dbReference>
<dbReference type="AlphaFoldDB" id="A0A2X2Y759"/>
<gene>
    <name evidence="4" type="primary">mshA_2</name>
    <name evidence="4" type="ORF">NCTC13028_01263</name>
</gene>
<proteinExistence type="predicted"/>
<organism evidence="4 5">
    <name type="scientific">Clostridium cochlearium</name>
    <dbReference type="NCBI Taxonomy" id="1494"/>
    <lineage>
        <taxon>Bacteria</taxon>
        <taxon>Bacillati</taxon>
        <taxon>Bacillota</taxon>
        <taxon>Clostridia</taxon>
        <taxon>Eubacteriales</taxon>
        <taxon>Clostridiaceae</taxon>
        <taxon>Clostridium</taxon>
    </lineage>
</organism>
<dbReference type="GO" id="GO:0009103">
    <property type="term" value="P:lipopolysaccharide biosynthetic process"/>
    <property type="evidence" value="ECO:0007669"/>
    <property type="project" value="TreeGrafter"/>
</dbReference>
<dbReference type="Gene3D" id="3.40.50.2000">
    <property type="entry name" value="Glycogen Phosphorylase B"/>
    <property type="match status" value="2"/>
</dbReference>
<sequence>MKIGFDARAINLYNGTGIGTYTQNILKHILNLDKENFYHIYWWGENYSNFSKDNSKIILTSKRRKHFYEEYYFPYNLSKENVDLYHVPQNGMGLSKNTSCKKVVTVHDLIPYTMPETVGRGYLKKFLKNMPQLIYDADAIITVSEYSKKDILRFFPIDEKKIFVTHLAADEKYKPLNKDKCNYILKNYYDIDYPFILYIGGFSPRKNIKSLLISFSKIYKKLDKDYKIVIVGANKNGSKILIDMAKKLNIESKVVFTGFVPENHLPILYNSCETFVYPSLYEGFGLPPLEAMCCGAPVITSNITSIPEVVGDGGLLIDPNDINEFSNALEKTLLDISFRYELQKKALKRSSLYSWENTAGNTLKVYNNIISNNI</sequence>